<feature type="transmembrane region" description="Helical" evidence="2">
    <location>
        <begin position="14"/>
        <end position="36"/>
    </location>
</feature>
<evidence type="ECO:0000256" key="2">
    <source>
        <dbReference type="SAM" id="Phobius"/>
    </source>
</evidence>
<dbReference type="InterPro" id="IPR052913">
    <property type="entry name" value="Glycopeptide_resist_protein"/>
</dbReference>
<reference evidence="5" key="1">
    <citation type="submission" date="2021-01" db="EMBL/GenBank/DDBJ databases">
        <title>Genome public.</title>
        <authorList>
            <person name="Liu C."/>
            <person name="Sun Q."/>
        </authorList>
    </citation>
    <scope>NUCLEOTIDE SEQUENCE [LARGE SCALE GENOMIC DNA]</scope>
    <source>
        <strain evidence="5">YIM B02505</strain>
    </source>
</reference>
<keyword evidence="2" id="KW-0812">Transmembrane</keyword>
<dbReference type="InterPro" id="IPR007391">
    <property type="entry name" value="Vancomycin_resist_VanW"/>
</dbReference>
<dbReference type="InterPro" id="IPR011098">
    <property type="entry name" value="G5_dom"/>
</dbReference>
<dbReference type="Pfam" id="PF07501">
    <property type="entry name" value="G5"/>
    <property type="match status" value="1"/>
</dbReference>
<keyword evidence="2" id="KW-1133">Transmembrane helix</keyword>
<dbReference type="PROSITE" id="PS51109">
    <property type="entry name" value="G5"/>
    <property type="match status" value="1"/>
</dbReference>
<name>A0ABS1ETH8_9CLOT</name>
<accession>A0ABS1ETH8</accession>
<comment type="caution">
    <text evidence="4">The sequence shown here is derived from an EMBL/GenBank/DDBJ whole genome shotgun (WGS) entry which is preliminary data.</text>
</comment>
<organism evidence="4 5">
    <name type="scientific">Clostridium yunnanense</name>
    <dbReference type="NCBI Taxonomy" id="2800325"/>
    <lineage>
        <taxon>Bacteria</taxon>
        <taxon>Bacillati</taxon>
        <taxon>Bacillota</taxon>
        <taxon>Clostridia</taxon>
        <taxon>Eubacteriales</taxon>
        <taxon>Clostridiaceae</taxon>
        <taxon>Clostridium</taxon>
    </lineage>
</organism>
<evidence type="ECO:0000313" key="4">
    <source>
        <dbReference type="EMBL" id="MBK1812639.1"/>
    </source>
</evidence>
<dbReference type="PANTHER" id="PTHR35788:SF1">
    <property type="entry name" value="EXPORTED PROTEIN"/>
    <property type="match status" value="1"/>
</dbReference>
<dbReference type="Proteomes" id="UP000596739">
    <property type="component" value="Unassembled WGS sequence"/>
</dbReference>
<feature type="domain" description="G5" evidence="3">
    <location>
        <begin position="380"/>
        <end position="459"/>
    </location>
</feature>
<dbReference type="EMBL" id="JAENHN010000050">
    <property type="protein sequence ID" value="MBK1812639.1"/>
    <property type="molecule type" value="Genomic_DNA"/>
</dbReference>
<proteinExistence type="predicted"/>
<evidence type="ECO:0000256" key="1">
    <source>
        <dbReference type="ARBA" id="ARBA00022729"/>
    </source>
</evidence>
<keyword evidence="2" id="KW-0472">Membrane</keyword>
<sequence length="460" mass="51088">MLGRAEKNNSMKSLIIAAAIGAVVIIASAITFWYSIDNYVKRWDSKIYTGVRIEGIDLSGKSKAEAVGLLNNELKRFVDDKKIIVRVQDKKFQLDYKTINPQYDIETAVNDALKYGKDKGLLHKKKLIKSGPVTNINLKFKYNSEELNKFEKSIASKVDKKPKNASINIINGSIAVTEEQSGVVLNKELLDKNLKKELTGAWNKDIVVEGQIEVANANITKEQLSRIDGVLASFSTDYSTSTEARANNIAIAVKACNGKIVMPGDTFSYNGALGERTYEKGYREAPIYKNNEVVDDVGGGICQVSTTLYRAAMRANLKAVERHNHSFKATYSPLGLDATVTWGYLDYKFKNTYDFPIYIEAMTSGRTVSFNIYGSKAGLGSKSYELVSDEPTVIPAKVTEVNDPNLPEGQVVMDEKPIDGYKVKSYLVTYENGKEVAREAVSHDTYVKKDGVRRIGTKRE</sequence>
<dbReference type="InterPro" id="IPR022029">
    <property type="entry name" value="YoaR-like_PG-bd"/>
</dbReference>
<evidence type="ECO:0000313" key="5">
    <source>
        <dbReference type="Proteomes" id="UP000596739"/>
    </source>
</evidence>
<keyword evidence="1" id="KW-0732">Signal</keyword>
<gene>
    <name evidence="4" type="ORF">JHL18_18630</name>
</gene>
<keyword evidence="5" id="KW-1185">Reference proteome</keyword>
<evidence type="ECO:0000259" key="3">
    <source>
        <dbReference type="PROSITE" id="PS51109"/>
    </source>
</evidence>
<protein>
    <submittedName>
        <fullName evidence="4">VanW family protein</fullName>
    </submittedName>
</protein>
<dbReference type="PANTHER" id="PTHR35788">
    <property type="entry name" value="EXPORTED PROTEIN-RELATED"/>
    <property type="match status" value="1"/>
</dbReference>
<dbReference type="Pfam" id="PF04294">
    <property type="entry name" value="VanW"/>
    <property type="match status" value="1"/>
</dbReference>
<dbReference type="Gene3D" id="2.20.230.10">
    <property type="entry name" value="Resuscitation-promoting factor rpfb"/>
    <property type="match status" value="1"/>
</dbReference>
<dbReference type="Pfam" id="PF12229">
    <property type="entry name" value="PG_binding_4"/>
    <property type="match status" value="1"/>
</dbReference>
<dbReference type="SMART" id="SM01208">
    <property type="entry name" value="G5"/>
    <property type="match status" value="1"/>
</dbReference>
<dbReference type="RefSeq" id="WP_200272042.1">
    <property type="nucleotide sequence ID" value="NZ_JAENHN010000050.1"/>
</dbReference>